<evidence type="ECO:0008006" key="8">
    <source>
        <dbReference type="Google" id="ProtNLM"/>
    </source>
</evidence>
<comment type="subcellular location">
    <subcellularLocation>
        <location evidence="1">Cell membrane</location>
        <topology evidence="1">Lipid-anchor</topology>
    </subcellularLocation>
</comment>
<organism evidence="6 7">
    <name type="scientific">Mycoplasma struthionis</name>
    <dbReference type="NCBI Taxonomy" id="538220"/>
    <lineage>
        <taxon>Bacteria</taxon>
        <taxon>Bacillati</taxon>
        <taxon>Mycoplasmatota</taxon>
        <taxon>Mollicutes</taxon>
        <taxon>Mycoplasmataceae</taxon>
        <taxon>Mycoplasma</taxon>
    </lineage>
</organism>
<protein>
    <recommendedName>
        <fullName evidence="8">Variable surface lipoprotein</fullName>
    </recommendedName>
</protein>
<keyword evidence="5" id="KW-0449">Lipoprotein</keyword>
<dbReference type="AlphaFoldDB" id="A0A3G8LI24"/>
<keyword evidence="4" id="KW-0564">Palmitate</keyword>
<dbReference type="NCBIfam" id="NF033817">
    <property type="entry name" value="Mplas_variab_LP"/>
    <property type="match status" value="1"/>
</dbReference>
<evidence type="ECO:0000313" key="7">
    <source>
        <dbReference type="Proteomes" id="UP000275883"/>
    </source>
</evidence>
<name>A0A3G8LI24_9MOLU</name>
<dbReference type="Proteomes" id="UP000275883">
    <property type="component" value="Chromosome"/>
</dbReference>
<keyword evidence="2" id="KW-0732">Signal</keyword>
<dbReference type="InterPro" id="IPR049890">
    <property type="entry name" value="VlpA-F-like_signal"/>
</dbReference>
<reference evidence="6 7" key="1">
    <citation type="submission" date="2018-11" db="EMBL/GenBank/DDBJ databases">
        <title>Genome sequence of Mycoplasma struthionis sp. nov.</title>
        <authorList>
            <person name="Spergser J."/>
        </authorList>
    </citation>
    <scope>NUCLEOTIDE SEQUENCE [LARGE SCALE GENOMIC DNA]</scope>
    <source>
        <strain evidence="6 7">237IA</strain>
    </source>
</reference>
<sequence length="87" mass="10004">MFKKILLTSISTLSIPFLTISCKQEIKKTQNNSAENNIINIASINSTKLLINRQLITFKDNLDNLEKNIMIKLICKDSKMFIQMLKT</sequence>
<dbReference type="RefSeq" id="WP_124724215.1">
    <property type="nucleotide sequence ID" value="NZ_CP034044.1"/>
</dbReference>
<keyword evidence="3" id="KW-0677">Repeat</keyword>
<evidence type="ECO:0000313" key="6">
    <source>
        <dbReference type="EMBL" id="AZG68520.1"/>
    </source>
</evidence>
<evidence type="ECO:0000256" key="3">
    <source>
        <dbReference type="ARBA" id="ARBA00022737"/>
    </source>
</evidence>
<accession>A0A3G8LI24</accession>
<proteinExistence type="predicted"/>
<dbReference type="KEGG" id="mstr:EGN60_00835"/>
<evidence type="ECO:0000256" key="5">
    <source>
        <dbReference type="ARBA" id="ARBA00023288"/>
    </source>
</evidence>
<evidence type="ECO:0000256" key="1">
    <source>
        <dbReference type="ARBA" id="ARBA00004193"/>
    </source>
</evidence>
<evidence type="ECO:0000256" key="4">
    <source>
        <dbReference type="ARBA" id="ARBA00023139"/>
    </source>
</evidence>
<dbReference type="EMBL" id="CP034044">
    <property type="protein sequence ID" value="AZG68520.1"/>
    <property type="molecule type" value="Genomic_DNA"/>
</dbReference>
<evidence type="ECO:0000256" key="2">
    <source>
        <dbReference type="ARBA" id="ARBA00022729"/>
    </source>
</evidence>
<keyword evidence="7" id="KW-1185">Reference proteome</keyword>
<dbReference type="GO" id="GO:0005886">
    <property type="term" value="C:plasma membrane"/>
    <property type="evidence" value="ECO:0007669"/>
    <property type="project" value="UniProtKB-SubCell"/>
</dbReference>
<dbReference type="PROSITE" id="PS51257">
    <property type="entry name" value="PROKAR_LIPOPROTEIN"/>
    <property type="match status" value="1"/>
</dbReference>
<gene>
    <name evidence="6" type="ORF">EGN60_00835</name>
</gene>